<evidence type="ECO:0000313" key="3">
    <source>
        <dbReference type="Proteomes" id="UP000031166"/>
    </source>
</evidence>
<dbReference type="RefSeq" id="WP_039248259.1">
    <property type="nucleotide sequence ID" value="NZ_JWSY01000032.1"/>
</dbReference>
<organism evidence="2 3">
    <name type="scientific">Brevundimonas nasdae</name>
    <dbReference type="NCBI Taxonomy" id="172043"/>
    <lineage>
        <taxon>Bacteria</taxon>
        <taxon>Pseudomonadati</taxon>
        <taxon>Pseudomonadota</taxon>
        <taxon>Alphaproteobacteria</taxon>
        <taxon>Caulobacterales</taxon>
        <taxon>Caulobacteraceae</taxon>
        <taxon>Brevundimonas</taxon>
    </lineage>
</organism>
<dbReference type="GO" id="GO:0004252">
    <property type="term" value="F:serine-type endopeptidase activity"/>
    <property type="evidence" value="ECO:0007669"/>
    <property type="project" value="InterPro"/>
</dbReference>
<dbReference type="Proteomes" id="UP000031166">
    <property type="component" value="Unassembled WGS sequence"/>
</dbReference>
<proteinExistence type="predicted"/>
<comment type="caution">
    <text evidence="2">The sequence shown here is derived from an EMBL/GenBank/DDBJ whole genome shotgun (WGS) entry which is preliminary data.</text>
</comment>
<dbReference type="Gene3D" id="2.10.109.10">
    <property type="entry name" value="Umud Fragment, subunit A"/>
    <property type="match status" value="1"/>
</dbReference>
<evidence type="ECO:0000313" key="2">
    <source>
        <dbReference type="EMBL" id="KIC55722.1"/>
    </source>
</evidence>
<dbReference type="InterPro" id="IPR019533">
    <property type="entry name" value="Peptidase_S26"/>
</dbReference>
<sequence length="181" mass="19412">MTRSGYVKATAIAALGVALAIAAPTSIKLVWNVTPSVPVGLYSIAPSGRLEVTNLVAVMPPEPLAGFMVQRGYIGPDVPLLKRVMALPGQRVCRTGTAITIDDVPLGDARDRDRLGRALPIWQGCRRLADGELFLMNPDAADSLDGRYFGPLADTAVIGRATPVWTDEDGDGRFVWRAPMR</sequence>
<dbReference type="AlphaFoldDB" id="A0A0B4CGY8"/>
<dbReference type="Pfam" id="PF10502">
    <property type="entry name" value="Peptidase_S26"/>
    <property type="match status" value="1"/>
</dbReference>
<dbReference type="STRING" id="172043.RM53_15335"/>
<protein>
    <submittedName>
        <fullName evidence="2">Peptidase S26</fullName>
    </submittedName>
</protein>
<name>A0A0B4CGY8_9CAUL</name>
<dbReference type="GO" id="GO:0006465">
    <property type="term" value="P:signal peptide processing"/>
    <property type="evidence" value="ECO:0007669"/>
    <property type="project" value="InterPro"/>
</dbReference>
<dbReference type="InterPro" id="IPR036286">
    <property type="entry name" value="LexA/Signal_pep-like_sf"/>
</dbReference>
<dbReference type="EMBL" id="JWSY01000032">
    <property type="protein sequence ID" value="KIC55722.1"/>
    <property type="molecule type" value="Genomic_DNA"/>
</dbReference>
<evidence type="ECO:0000259" key="1">
    <source>
        <dbReference type="Pfam" id="PF10502"/>
    </source>
</evidence>
<gene>
    <name evidence="2" type="ORF">RM53_15335</name>
</gene>
<feature type="domain" description="Peptidase S26" evidence="1">
    <location>
        <begin position="10"/>
        <end position="165"/>
    </location>
</feature>
<dbReference type="SUPFAM" id="SSF51306">
    <property type="entry name" value="LexA/Signal peptidase"/>
    <property type="match status" value="1"/>
</dbReference>
<dbReference type="MEROPS" id="S26.014"/>
<reference evidence="2 3" key="1">
    <citation type="submission" date="2014-12" db="EMBL/GenBank/DDBJ databases">
        <title>Genome sequencing of Brevundimonas nasdae TPW30.</title>
        <authorList>
            <person name="Tan P.W."/>
            <person name="Chan K.-G."/>
        </authorList>
    </citation>
    <scope>NUCLEOTIDE SEQUENCE [LARGE SCALE GENOMIC DNA]</scope>
    <source>
        <strain evidence="2 3">TPW30</strain>
    </source>
</reference>
<accession>A0A0B4CGY8</accession>